<keyword evidence="3" id="KW-1133">Transmembrane helix</keyword>
<evidence type="ECO:0000313" key="6">
    <source>
        <dbReference type="Proteomes" id="UP000820818"/>
    </source>
</evidence>
<keyword evidence="3" id="KW-0472">Membrane</keyword>
<organism evidence="5 6">
    <name type="scientific">Daphnia sinensis</name>
    <dbReference type="NCBI Taxonomy" id="1820382"/>
    <lineage>
        <taxon>Eukaryota</taxon>
        <taxon>Metazoa</taxon>
        <taxon>Ecdysozoa</taxon>
        <taxon>Arthropoda</taxon>
        <taxon>Crustacea</taxon>
        <taxon>Branchiopoda</taxon>
        <taxon>Diplostraca</taxon>
        <taxon>Cladocera</taxon>
        <taxon>Anomopoda</taxon>
        <taxon>Daphniidae</taxon>
        <taxon>Daphnia</taxon>
        <taxon>Daphnia similis group</taxon>
    </lineage>
</organism>
<dbReference type="InterPro" id="IPR045122">
    <property type="entry name" value="Csc1-like"/>
</dbReference>
<dbReference type="InterPro" id="IPR000504">
    <property type="entry name" value="RRM_dom"/>
</dbReference>
<comment type="caution">
    <text evidence="5">The sequence shown here is derived from an EMBL/GenBank/DDBJ whole genome shotgun (WGS) entry which is preliminary data.</text>
</comment>
<dbReference type="AlphaFoldDB" id="A0AAD5PYH6"/>
<evidence type="ECO:0000313" key="5">
    <source>
        <dbReference type="EMBL" id="KAI9560040.1"/>
    </source>
</evidence>
<dbReference type="GO" id="GO:0005886">
    <property type="term" value="C:plasma membrane"/>
    <property type="evidence" value="ECO:0007669"/>
    <property type="project" value="TreeGrafter"/>
</dbReference>
<feature type="transmembrane region" description="Helical" evidence="3">
    <location>
        <begin position="633"/>
        <end position="651"/>
    </location>
</feature>
<feature type="transmembrane region" description="Helical" evidence="3">
    <location>
        <begin position="439"/>
        <end position="458"/>
    </location>
</feature>
<feature type="transmembrane region" description="Helical" evidence="3">
    <location>
        <begin position="585"/>
        <end position="612"/>
    </location>
</feature>
<name>A0AAD5PYH6_9CRUS</name>
<gene>
    <name evidence="5" type="ORF">GHT06_014050</name>
</gene>
<protein>
    <recommendedName>
        <fullName evidence="4">RRM domain-containing protein</fullName>
    </recommendedName>
</protein>
<dbReference type="PROSITE" id="PS50102">
    <property type="entry name" value="RRM"/>
    <property type="match status" value="1"/>
</dbReference>
<dbReference type="EMBL" id="WJBH02000004">
    <property type="protein sequence ID" value="KAI9560040.1"/>
    <property type="molecule type" value="Genomic_DNA"/>
</dbReference>
<dbReference type="InterPro" id="IPR027815">
    <property type="entry name" value="CSC1/OSCA1-like_cyt"/>
</dbReference>
<feature type="transmembrane region" description="Helical" evidence="3">
    <location>
        <begin position="145"/>
        <end position="166"/>
    </location>
</feature>
<feature type="transmembrane region" description="Helical" evidence="3">
    <location>
        <begin position="397"/>
        <end position="419"/>
    </location>
</feature>
<dbReference type="SUPFAM" id="SSF54928">
    <property type="entry name" value="RNA-binding domain, RBD"/>
    <property type="match status" value="1"/>
</dbReference>
<keyword evidence="6" id="KW-1185">Reference proteome</keyword>
<feature type="transmembrane region" description="Helical" evidence="3">
    <location>
        <begin position="12"/>
        <end position="35"/>
    </location>
</feature>
<dbReference type="PANTHER" id="PTHR13018:SF5">
    <property type="entry name" value="RE44586P"/>
    <property type="match status" value="1"/>
</dbReference>
<feature type="transmembrane region" description="Helical" evidence="3">
    <location>
        <begin position="470"/>
        <end position="490"/>
    </location>
</feature>
<reference evidence="5 6" key="1">
    <citation type="submission" date="2022-05" db="EMBL/GenBank/DDBJ databases">
        <title>A multi-omics perspective on studying reproductive biology in Daphnia sinensis.</title>
        <authorList>
            <person name="Jia J."/>
        </authorList>
    </citation>
    <scope>NUCLEOTIDE SEQUENCE [LARGE SCALE GENOMIC DNA]</scope>
    <source>
        <strain evidence="5 6">WSL</strain>
    </source>
</reference>
<dbReference type="InterPro" id="IPR012677">
    <property type="entry name" value="Nucleotide-bd_a/b_plait_sf"/>
</dbReference>
<sequence>MAKKERCKTILAILALFVFFGYLVAAAILGFLGIAEFSTLNAEISSPPYPPSIPSNGTLSSLERRQLLDIIYLSTRDVTHLTCSDVRTIHERNPRVSIDGIMEIILELLETEAYDPSKELMLTRNCPSDQGVFNNITVFLLNKTILFYIFALLIVLIISVMGEFLFRTYGNPLSYCHNDTESAQSQGEGEMKNVGEGTLASMRSTARRIWGDINGHLTEQQGTDGLALLSFQLCLIAILIPSFLMVITVLLMRIFSTWNVIRTALCLWVVFLHSIVTFYYHVYRNQTIMGHGKTTRTLLISRINPQKCTEEFLRSYFRDNNADIVTGISIIHKLMDEPSRSHPATAAFVTFRTREHAVKARKYLIHHRTLRGWLVEWAPPSRDIVWSNLHQKGSYMCLLKMIIQYFFSILLPLAGSTIVVESLKLLVDKQNIVYVALRYSKSILTIVFLVVVRVCPAFQVDHMRKSSAHLGLFFSSLIIIVVSEIVLPMLNFKDIWNSIIWTRTDPNVVNHWIRLQCFFRPDLGSEMAISVIEWNLCHSFFILPRVTKWINRLWLRLTHSPKAEGPFLRDRFDIGERYSQLVAQFVITCVGYFTFPPIIPISVLCLVVGYVSDRYTIVQIYRPTYCGANVHRWAILFVLLMLVIQSVLLFYKNVLMVEKELILVGDSAVIILLVGLHSFFCVVSIVSQFLLSSRTTREEIITQDDEAQSYVPPPLRSHTGEQFNIPIGKTRKQSKLQKQDRKKTSRSITSITAVCFTFLVPLIVALIVVTTIRFTYVPKVAYSKTNNVSMTLNGNLSLYSGRVPYSIMQEVCQNGASWLTIESRCADILVDNAVRNNKSTPFQKTDEERRLLWTGGFFDLTTGDHWQWLDKNVKTEYSNFCSANQTTEIVAKAKQRGVSMLYIVKDYTGNKFEKNGRACWQIYHKNELTEMGFGFPADSNPRLTFACMSGIPKN</sequence>
<dbReference type="CDD" id="cd00590">
    <property type="entry name" value="RRM_SF"/>
    <property type="match status" value="1"/>
</dbReference>
<evidence type="ECO:0000256" key="2">
    <source>
        <dbReference type="PROSITE-ProRule" id="PRU00176"/>
    </source>
</evidence>
<accession>A0AAD5PYH6</accession>
<dbReference type="GO" id="GO:0005227">
    <property type="term" value="F:calcium-activated cation channel activity"/>
    <property type="evidence" value="ECO:0007669"/>
    <property type="project" value="InterPro"/>
</dbReference>
<dbReference type="GO" id="GO:0003723">
    <property type="term" value="F:RNA binding"/>
    <property type="evidence" value="ECO:0007669"/>
    <property type="project" value="UniProtKB-UniRule"/>
</dbReference>
<dbReference type="Pfam" id="PF14703">
    <property type="entry name" value="PHM7_cyt"/>
    <property type="match status" value="1"/>
</dbReference>
<dbReference type="Proteomes" id="UP000820818">
    <property type="component" value="Linkage Group LG4"/>
</dbReference>
<dbReference type="InterPro" id="IPR035979">
    <property type="entry name" value="RBD_domain_sf"/>
</dbReference>
<keyword evidence="1 2" id="KW-0694">RNA-binding</keyword>
<evidence type="ECO:0000259" key="4">
    <source>
        <dbReference type="PROSITE" id="PS50102"/>
    </source>
</evidence>
<evidence type="ECO:0000256" key="1">
    <source>
        <dbReference type="ARBA" id="ARBA00022884"/>
    </source>
</evidence>
<keyword evidence="3" id="KW-0812">Transmembrane</keyword>
<feature type="domain" description="RRM" evidence="4">
    <location>
        <begin position="296"/>
        <end position="380"/>
    </location>
</feature>
<dbReference type="Gene3D" id="3.30.70.330">
    <property type="match status" value="1"/>
</dbReference>
<dbReference type="PANTHER" id="PTHR13018">
    <property type="entry name" value="PROBABLE MEMBRANE PROTEIN DUF221-RELATED"/>
    <property type="match status" value="1"/>
</dbReference>
<proteinExistence type="predicted"/>
<feature type="transmembrane region" description="Helical" evidence="3">
    <location>
        <begin position="748"/>
        <end position="769"/>
    </location>
</feature>
<evidence type="ECO:0000256" key="3">
    <source>
        <dbReference type="SAM" id="Phobius"/>
    </source>
</evidence>
<feature type="transmembrane region" description="Helical" evidence="3">
    <location>
        <begin position="671"/>
        <end position="691"/>
    </location>
</feature>
<feature type="transmembrane region" description="Helical" evidence="3">
    <location>
        <begin position="261"/>
        <end position="283"/>
    </location>
</feature>
<feature type="transmembrane region" description="Helical" evidence="3">
    <location>
        <begin position="226"/>
        <end position="255"/>
    </location>
</feature>